<reference evidence="1 2" key="1">
    <citation type="journal article" date="2018" name="Sci. Rep.">
        <title>Genomic signatures of local adaptation to the degree of environmental predictability in rotifers.</title>
        <authorList>
            <person name="Franch-Gras L."/>
            <person name="Hahn C."/>
            <person name="Garcia-Roger E.M."/>
            <person name="Carmona M.J."/>
            <person name="Serra M."/>
            <person name="Gomez A."/>
        </authorList>
    </citation>
    <scope>NUCLEOTIDE SEQUENCE [LARGE SCALE GENOMIC DNA]</scope>
    <source>
        <strain evidence="1">HYR1</strain>
    </source>
</reference>
<keyword evidence="2" id="KW-1185">Reference proteome</keyword>
<name>A0A3M7SGY8_BRAPC</name>
<proteinExistence type="predicted"/>
<dbReference type="EMBL" id="REGN01001396">
    <property type="protein sequence ID" value="RNA34945.1"/>
    <property type="molecule type" value="Genomic_DNA"/>
</dbReference>
<evidence type="ECO:0000313" key="1">
    <source>
        <dbReference type="EMBL" id="RNA34945.1"/>
    </source>
</evidence>
<gene>
    <name evidence="1" type="ORF">BpHYR1_032383</name>
</gene>
<organism evidence="1 2">
    <name type="scientific">Brachionus plicatilis</name>
    <name type="common">Marine rotifer</name>
    <name type="synonym">Brachionus muelleri</name>
    <dbReference type="NCBI Taxonomy" id="10195"/>
    <lineage>
        <taxon>Eukaryota</taxon>
        <taxon>Metazoa</taxon>
        <taxon>Spiralia</taxon>
        <taxon>Gnathifera</taxon>
        <taxon>Rotifera</taxon>
        <taxon>Eurotatoria</taxon>
        <taxon>Monogononta</taxon>
        <taxon>Pseudotrocha</taxon>
        <taxon>Ploima</taxon>
        <taxon>Brachionidae</taxon>
        <taxon>Brachionus</taxon>
    </lineage>
</organism>
<evidence type="ECO:0000313" key="2">
    <source>
        <dbReference type="Proteomes" id="UP000276133"/>
    </source>
</evidence>
<accession>A0A3M7SGY8</accession>
<dbReference type="Proteomes" id="UP000276133">
    <property type="component" value="Unassembled WGS sequence"/>
</dbReference>
<protein>
    <submittedName>
        <fullName evidence="1">Uncharacterized protein</fullName>
    </submittedName>
</protein>
<dbReference type="AlphaFoldDB" id="A0A3M7SGY8"/>
<comment type="caution">
    <text evidence="1">The sequence shown here is derived from an EMBL/GenBank/DDBJ whole genome shotgun (WGS) entry which is preliminary data.</text>
</comment>
<sequence>MIQNSYFFNKNRLTQQNTTFKCIQYEKRISWQNRRKKNLKIKKSKKIFIQENNRIASNSFWQIDYAYIFIKQKLIKSCYDPIFLGTRCFLLVEEMLAAISN</sequence>